<evidence type="ECO:0000313" key="2">
    <source>
        <dbReference type="EMBL" id="KAK4826629.1"/>
    </source>
</evidence>
<feature type="region of interest" description="Disordered" evidence="1">
    <location>
        <begin position="29"/>
        <end position="58"/>
    </location>
</feature>
<accession>A0AAN7NLI6</accession>
<proteinExistence type="predicted"/>
<feature type="compositionally biased region" description="Polar residues" evidence="1">
    <location>
        <begin position="29"/>
        <end position="42"/>
    </location>
</feature>
<comment type="caution">
    <text evidence="2">The sequence shown here is derived from an EMBL/GenBank/DDBJ whole genome shotgun (WGS) entry which is preliminary data.</text>
</comment>
<protein>
    <submittedName>
        <fullName evidence="2">Uncharacterized protein</fullName>
    </submittedName>
</protein>
<dbReference type="Proteomes" id="UP001333110">
    <property type="component" value="Unassembled WGS sequence"/>
</dbReference>
<evidence type="ECO:0000313" key="3">
    <source>
        <dbReference type="Proteomes" id="UP001333110"/>
    </source>
</evidence>
<evidence type="ECO:0000256" key="1">
    <source>
        <dbReference type="SAM" id="MobiDB-lite"/>
    </source>
</evidence>
<keyword evidence="3" id="KW-1185">Reference proteome</keyword>
<name>A0AAN7NLI6_MYCAM</name>
<sequence length="226" mass="24401">MRARSSFPDTTQPSSSSLHLIPACSLFCQSQQPRGNTHKPSPSSTPPRKGWTETSPGRRLDLRKKCFYAEGGETLAQVAQRGGRCPNPGHIQGQVGRGSEQPDPVEGVPAHGRGIAVVLLLVRLADVLHQGNTGYRGALPHNPKTDDNPKTQGSACLCWPQPTCFQHDQVRGVISDVGNGRDVVDGDPEDEIFSIPPDQLDVVGRETDDSVVFLGQLPRELVCSLK</sequence>
<organism evidence="2 3">
    <name type="scientific">Mycteria americana</name>
    <name type="common">Wood stork</name>
    <dbReference type="NCBI Taxonomy" id="33587"/>
    <lineage>
        <taxon>Eukaryota</taxon>
        <taxon>Metazoa</taxon>
        <taxon>Chordata</taxon>
        <taxon>Craniata</taxon>
        <taxon>Vertebrata</taxon>
        <taxon>Euteleostomi</taxon>
        <taxon>Archelosauria</taxon>
        <taxon>Archosauria</taxon>
        <taxon>Dinosauria</taxon>
        <taxon>Saurischia</taxon>
        <taxon>Theropoda</taxon>
        <taxon>Coelurosauria</taxon>
        <taxon>Aves</taxon>
        <taxon>Neognathae</taxon>
        <taxon>Neoaves</taxon>
        <taxon>Aequornithes</taxon>
        <taxon>Ciconiiformes</taxon>
        <taxon>Ciconiidae</taxon>
        <taxon>Mycteria</taxon>
    </lineage>
</organism>
<dbReference type="EMBL" id="JAUNZN010000002">
    <property type="protein sequence ID" value="KAK4826629.1"/>
    <property type="molecule type" value="Genomic_DNA"/>
</dbReference>
<gene>
    <name evidence="2" type="ORF">QYF61_010557</name>
</gene>
<dbReference type="AlphaFoldDB" id="A0AAN7NLI6"/>
<reference evidence="2 3" key="1">
    <citation type="journal article" date="2023" name="J. Hered.">
        <title>Chromosome-level genome of the wood stork (Mycteria americana) provides insight into avian chromosome evolution.</title>
        <authorList>
            <person name="Flamio R. Jr."/>
            <person name="Ramstad K.M."/>
        </authorList>
    </citation>
    <scope>NUCLEOTIDE SEQUENCE [LARGE SCALE GENOMIC DNA]</scope>
    <source>
        <strain evidence="2">JAX WOST 10</strain>
    </source>
</reference>